<dbReference type="Pfam" id="PF16819">
    <property type="entry name" value="DUF5074"/>
    <property type="match status" value="1"/>
</dbReference>
<comment type="caution">
    <text evidence="4">The sequence shown here is derived from an EMBL/GenBank/DDBJ whole genome shotgun (WGS) entry which is preliminary data.</text>
</comment>
<accession>A0A4Z1C9Y6</accession>
<dbReference type="Gene3D" id="2.130.10.10">
    <property type="entry name" value="YVTN repeat-like/Quinoprotein amine dehydrogenase"/>
    <property type="match status" value="1"/>
</dbReference>
<dbReference type="InterPro" id="IPR011044">
    <property type="entry name" value="Quino_amine_DH_bsu"/>
</dbReference>
<dbReference type="InterPro" id="IPR015943">
    <property type="entry name" value="WD40/YVTN_repeat-like_dom_sf"/>
</dbReference>
<dbReference type="Pfam" id="PF18962">
    <property type="entry name" value="Por_Secre_tail"/>
    <property type="match status" value="1"/>
</dbReference>
<gene>
    <name evidence="4" type="ORF">E4J94_04135</name>
</gene>
<evidence type="ECO:0000313" key="5">
    <source>
        <dbReference type="Proteomes" id="UP000297998"/>
    </source>
</evidence>
<organism evidence="4 5">
    <name type="scientific">Empedobacter tilapiae</name>
    <dbReference type="NCBI Taxonomy" id="2491114"/>
    <lineage>
        <taxon>Bacteria</taxon>
        <taxon>Pseudomonadati</taxon>
        <taxon>Bacteroidota</taxon>
        <taxon>Flavobacteriia</taxon>
        <taxon>Flavobacteriales</taxon>
        <taxon>Weeksellaceae</taxon>
        <taxon>Empedobacter</taxon>
    </lineage>
</organism>
<feature type="signal peptide" evidence="2">
    <location>
        <begin position="1"/>
        <end position="20"/>
    </location>
</feature>
<reference evidence="4 5" key="1">
    <citation type="submission" date="2019-03" db="EMBL/GenBank/DDBJ databases">
        <title>Empedobacter tilapiae sp. nov., isolated from an intestine of Nile tilapia Oreochromis niloticus.</title>
        <authorList>
            <person name="Kim Y.-O."/>
            <person name="Yoon J.-H."/>
        </authorList>
    </citation>
    <scope>NUCLEOTIDE SEQUENCE [LARGE SCALE GENOMIC DNA]</scope>
    <source>
        <strain evidence="4 5">MRS2</strain>
    </source>
</reference>
<keyword evidence="1 2" id="KW-0732">Signal</keyword>
<dbReference type="Proteomes" id="UP000297998">
    <property type="component" value="Unassembled WGS sequence"/>
</dbReference>
<proteinExistence type="predicted"/>
<dbReference type="SUPFAM" id="SSF50969">
    <property type="entry name" value="YVTN repeat-like/Quinoprotein amine dehydrogenase"/>
    <property type="match status" value="1"/>
</dbReference>
<dbReference type="AlphaFoldDB" id="A0A4Z1C9Y6"/>
<protein>
    <submittedName>
        <fullName evidence="4">DUF5074 domain-containing protein</fullName>
    </submittedName>
</protein>
<feature type="domain" description="Secretion system C-terminal sorting" evidence="3">
    <location>
        <begin position="689"/>
        <end position="754"/>
    </location>
</feature>
<keyword evidence="5" id="KW-1185">Reference proteome</keyword>
<name>A0A4Z1C9Y6_9FLAO</name>
<sequence>MRKFYFLTVLFLTFCLGLNAQVKVQGVPRNDIKISAQKQAKAGDATFTFDDVKYWVGEGTNKAALVVQWNDDKTPDAMVWGYRFNGEKHGVDMILEIAKVDPRFYVLALEGTQYGTAIGGFGFDLDGKGTIGLVKDGNTTYPYYPKDGKVTTSDYDFDLWTSVDTNDHWASGWTSKGYWSYWVKEKEGDYGYSGLGASSRVLEDGSWDAWSFAKDFGDYPLADEFVAVEPYEKPTLDFTKGYFIVNEEWFGHTNGSVNYIAPDGTVSYRVYSEVNNNEAFGATTQYGTIYGDKFYFVSKQEKDGGDVNYTPGGRLVVADAKTMKKIAGFDNIGGGDGRSFVGVDPKTGYIGAANGIFLFDIENLKVGEMVEGTGGGSTYAGQIGNMIRTSKYVFAVKQSKGILVIDPKTHTVKTTFEGAYTSVIQTKDGNIWGALGNKIIKIDPFTLEITEIAIPTKTIPNTWGAWNAGSFCASTKENAIYFFPGSGWSSSPTIVKYDIDKGQFNESFATIPGQDNQYKQIPYGAGLRIDPITDNLIVTTTESGYSSHYQKNWVHEIDNKGNLVKTIQLQDYYWFSALPVFPDANNPEIEGLETTYHINTATTIDLKDKVSDLDNLSAAIVKDLEIIENNEVAEISINDNEELVINPLKNGTAKIKISFNSNGKVVSQNITISTAVLGTNDLTKSAVNIYPNPVENILYIEVKNADKAEIYNITGAKIIEKTLQKGKNQIDVSSLQKGVYIIKVNNSTFKVIKK</sequence>
<dbReference type="InterPro" id="IPR031815">
    <property type="entry name" value="DUF5074"/>
</dbReference>
<evidence type="ECO:0000256" key="1">
    <source>
        <dbReference type="ARBA" id="ARBA00022729"/>
    </source>
</evidence>
<dbReference type="NCBIfam" id="TIGR04183">
    <property type="entry name" value="Por_Secre_tail"/>
    <property type="match status" value="1"/>
</dbReference>
<dbReference type="OrthoDB" id="1041092at2"/>
<evidence type="ECO:0000313" key="4">
    <source>
        <dbReference type="EMBL" id="TGN29151.1"/>
    </source>
</evidence>
<dbReference type="InterPro" id="IPR026444">
    <property type="entry name" value="Secre_tail"/>
</dbReference>
<feature type="chain" id="PRO_5021282478" evidence="2">
    <location>
        <begin position="21"/>
        <end position="754"/>
    </location>
</feature>
<dbReference type="EMBL" id="SRPE01000003">
    <property type="protein sequence ID" value="TGN29151.1"/>
    <property type="molecule type" value="Genomic_DNA"/>
</dbReference>
<evidence type="ECO:0000259" key="3">
    <source>
        <dbReference type="Pfam" id="PF18962"/>
    </source>
</evidence>
<evidence type="ECO:0000256" key="2">
    <source>
        <dbReference type="SAM" id="SignalP"/>
    </source>
</evidence>
<dbReference type="RefSeq" id="WP_135834608.1">
    <property type="nucleotide sequence ID" value="NZ_SRPE01000003.1"/>
</dbReference>